<accession>A0A6C0CBQ8</accession>
<evidence type="ECO:0000256" key="1">
    <source>
        <dbReference type="SAM" id="MobiDB-lite"/>
    </source>
</evidence>
<keyword evidence="2" id="KW-0472">Membrane</keyword>
<feature type="transmembrane region" description="Helical" evidence="2">
    <location>
        <begin position="9"/>
        <end position="30"/>
    </location>
</feature>
<proteinExistence type="predicted"/>
<keyword evidence="2" id="KW-0812">Transmembrane</keyword>
<name>A0A6C0CBQ8_9ZZZZ</name>
<evidence type="ECO:0000313" key="3">
    <source>
        <dbReference type="EMBL" id="QHT01115.1"/>
    </source>
</evidence>
<evidence type="ECO:0000256" key="2">
    <source>
        <dbReference type="SAM" id="Phobius"/>
    </source>
</evidence>
<feature type="region of interest" description="Disordered" evidence="1">
    <location>
        <begin position="291"/>
        <end position="310"/>
    </location>
</feature>
<keyword evidence="2" id="KW-1133">Transmembrane helix</keyword>
<dbReference type="AlphaFoldDB" id="A0A6C0CBQ8"/>
<dbReference type="EMBL" id="MN739364">
    <property type="protein sequence ID" value="QHT01115.1"/>
    <property type="molecule type" value="Genomic_DNA"/>
</dbReference>
<organism evidence="3">
    <name type="scientific">viral metagenome</name>
    <dbReference type="NCBI Taxonomy" id="1070528"/>
    <lineage>
        <taxon>unclassified sequences</taxon>
        <taxon>metagenomes</taxon>
        <taxon>organismal metagenomes</taxon>
    </lineage>
</organism>
<reference evidence="3" key="1">
    <citation type="journal article" date="2020" name="Nature">
        <title>Giant virus diversity and host interactions through global metagenomics.</title>
        <authorList>
            <person name="Schulz F."/>
            <person name="Roux S."/>
            <person name="Paez-Espino D."/>
            <person name="Jungbluth S."/>
            <person name="Walsh D.A."/>
            <person name="Denef V.J."/>
            <person name="McMahon K.D."/>
            <person name="Konstantinidis K.T."/>
            <person name="Eloe-Fadrosh E.A."/>
            <person name="Kyrpides N.C."/>
            <person name="Woyke T."/>
        </authorList>
    </citation>
    <scope>NUCLEOTIDE SEQUENCE</scope>
    <source>
        <strain evidence="3">GVMAG-M-3300020192-26</strain>
    </source>
</reference>
<sequence>MTMITIDSYLAGNIVMAMTSVTIVFGYFFYRIMSKTLDHRFSMERTDQYASIFKKNRTWFSNLFSTVESHIYRYSMVSVILPKIMDMIYVAMDMMKFKSQCSYPTEPFLYPAINNPFMGTDRIYPASVFNEVGCPATCFYEPTKYPTECPCAVDFKCPCPCPMIDNPFICPQEIKIGDNIVKHKGKKRGRKVNKHRVANKRPQKRDRNLFENNFNELNYSDAPIFTEAAAPEKKPTKDDSSDLMNLIGNVLNKNTDTAPIFGQLMKLLQPTMSCPSDANVISKDAISNLFNGHRSTKKEPTPSPVSEGSIPDSTFIFQMASSFDRATRICDIDEYETLSMEDVNKRFYDLANKLGVEKTADLSSFKFDNFLRADDSVADFIRLMYFQMVGRDVFLANYKKYISQSKSNDVILTECLDDLEN</sequence>
<protein>
    <submittedName>
        <fullName evidence="3">Uncharacterized protein</fullName>
    </submittedName>
</protein>